<dbReference type="InterPro" id="IPR013563">
    <property type="entry name" value="Oligopep_ABC_C"/>
</dbReference>
<evidence type="ECO:0000256" key="2">
    <source>
        <dbReference type="ARBA" id="ARBA00005417"/>
    </source>
</evidence>
<evidence type="ECO:0000256" key="3">
    <source>
        <dbReference type="ARBA" id="ARBA00022448"/>
    </source>
</evidence>
<evidence type="ECO:0000259" key="6">
    <source>
        <dbReference type="PROSITE" id="PS50893"/>
    </source>
</evidence>
<sequence length="539" mass="59397">MADHLLDVRGLSVEFHTAMGVVKAVRNVSYHLDRGETLAILGESGSGKSVSSSAIMNLIDMPPGRIASGEILLDGADLLKMPARERREVNGRRIAMIFQDPLSHLNPVYTVGWQIREALTTHGTDAATARAETLRLLTRVGIPDPEFSLGKYPHEFSGGQRQRVMIAMALALRPDLLIADEPTTALDVTVQAEVLALLEELQRETGMAILIITHDLGVVAEIADRVVVMEKGELVEAGTVSQVYKNPQHPYTRKLIAAAPGRGQMHEPVARAEPVLSVRDVRKRYGAFEALKGVSFDLMPGETMAVVGESGSGKSTLARILLRLDEPDSGSALWKGRDLFTMSPADLYRLRRDLQMVFQDPTQSLNARMTVYQLISEAWAIHPDILPRARWRERVAELLMQVGLSAEHMSRYPHQFSGGQRQRIAIARALALEPQLIICDEAVSALDVSVQAQVIALLDRLRQRLGIAFIFIAHDLPVVRDFADHVMVMQKGSIVELGTVREVFEAPRQDYTRALLAAALDPDPDTQAAHRAARLRTAS</sequence>
<dbReference type="InterPro" id="IPR017871">
    <property type="entry name" value="ABC_transporter-like_CS"/>
</dbReference>
<proteinExistence type="inferred from homology"/>
<comment type="subcellular location">
    <subcellularLocation>
        <location evidence="1">Cell inner membrane</location>
        <topology evidence="1">Peripheral membrane protein</topology>
    </subcellularLocation>
</comment>
<dbReference type="InterPro" id="IPR027417">
    <property type="entry name" value="P-loop_NTPase"/>
</dbReference>
<dbReference type="SUPFAM" id="SSF52540">
    <property type="entry name" value="P-loop containing nucleoside triphosphate hydrolases"/>
    <property type="match status" value="2"/>
</dbReference>
<dbReference type="InterPro" id="IPR050319">
    <property type="entry name" value="ABC_transp_ATP-bind"/>
</dbReference>
<protein>
    <submittedName>
        <fullName evidence="7">ABC transporter ATP-binding protein</fullName>
    </submittedName>
</protein>
<keyword evidence="4" id="KW-0547">Nucleotide-binding</keyword>
<dbReference type="Pfam" id="PF08352">
    <property type="entry name" value="oligo_HPY"/>
    <property type="match status" value="2"/>
</dbReference>
<dbReference type="Gene3D" id="3.40.50.300">
    <property type="entry name" value="P-loop containing nucleotide triphosphate hydrolases"/>
    <property type="match status" value="2"/>
</dbReference>
<keyword evidence="3" id="KW-0813">Transport</keyword>
<dbReference type="GO" id="GO:0005524">
    <property type="term" value="F:ATP binding"/>
    <property type="evidence" value="ECO:0007669"/>
    <property type="project" value="UniProtKB-KW"/>
</dbReference>
<dbReference type="PROSITE" id="PS50893">
    <property type="entry name" value="ABC_TRANSPORTER_2"/>
    <property type="match status" value="2"/>
</dbReference>
<comment type="caution">
    <text evidence="7">The sequence shown here is derived from an EMBL/GenBank/DDBJ whole genome shotgun (WGS) entry which is preliminary data.</text>
</comment>
<dbReference type="PANTHER" id="PTHR43776:SF7">
    <property type="entry name" value="D,D-DIPEPTIDE TRANSPORT ATP-BINDING PROTEIN DDPF-RELATED"/>
    <property type="match status" value="1"/>
</dbReference>
<dbReference type="RefSeq" id="WP_311936831.1">
    <property type="nucleotide sequence ID" value="NZ_JAVSCS010000015.1"/>
</dbReference>
<dbReference type="PROSITE" id="PS00211">
    <property type="entry name" value="ABC_TRANSPORTER_1"/>
    <property type="match status" value="2"/>
</dbReference>
<name>A0ABV6ZFV1_9HYPH</name>
<reference evidence="7 8" key="1">
    <citation type="submission" date="2024-09" db="EMBL/GenBank/DDBJ databases">
        <title>Description of Labrys sedimenti sp. nov., isolated from a diclofenac-degrading enrichment culture, and genome-based reclassification of Labrys portucalensis as a later heterotypic synonym of Labrys neptuniae.</title>
        <authorList>
            <person name="Tancsics A."/>
            <person name="Csepanyi A."/>
        </authorList>
    </citation>
    <scope>NUCLEOTIDE SEQUENCE [LARGE SCALE GENOMIC DNA]</scope>
    <source>
        <strain evidence="7 8">LMG 23412</strain>
    </source>
</reference>
<accession>A0ABV6ZFV1</accession>
<evidence type="ECO:0000256" key="1">
    <source>
        <dbReference type="ARBA" id="ARBA00004417"/>
    </source>
</evidence>
<dbReference type="InterPro" id="IPR003439">
    <property type="entry name" value="ABC_transporter-like_ATP-bd"/>
</dbReference>
<dbReference type="InterPro" id="IPR003593">
    <property type="entry name" value="AAA+_ATPase"/>
</dbReference>
<gene>
    <name evidence="7" type="ORF">ACETRX_15695</name>
</gene>
<dbReference type="PANTHER" id="PTHR43776">
    <property type="entry name" value="TRANSPORT ATP-BINDING PROTEIN"/>
    <property type="match status" value="1"/>
</dbReference>
<dbReference type="NCBIfam" id="NF008453">
    <property type="entry name" value="PRK11308.1"/>
    <property type="match status" value="2"/>
</dbReference>
<evidence type="ECO:0000256" key="5">
    <source>
        <dbReference type="ARBA" id="ARBA00022840"/>
    </source>
</evidence>
<dbReference type="SMART" id="SM00382">
    <property type="entry name" value="AAA"/>
    <property type="match status" value="2"/>
</dbReference>
<keyword evidence="5 7" id="KW-0067">ATP-binding</keyword>
<evidence type="ECO:0000256" key="4">
    <source>
        <dbReference type="ARBA" id="ARBA00022741"/>
    </source>
</evidence>
<dbReference type="CDD" id="cd03257">
    <property type="entry name" value="ABC_NikE_OppD_transporters"/>
    <property type="match status" value="2"/>
</dbReference>
<comment type="similarity">
    <text evidence="2">Belongs to the ABC transporter superfamily.</text>
</comment>
<dbReference type="Proteomes" id="UP001595190">
    <property type="component" value="Unassembled WGS sequence"/>
</dbReference>
<evidence type="ECO:0000313" key="7">
    <source>
        <dbReference type="EMBL" id="MFC2251071.1"/>
    </source>
</evidence>
<evidence type="ECO:0000313" key="8">
    <source>
        <dbReference type="Proteomes" id="UP001595190"/>
    </source>
</evidence>
<dbReference type="EMBL" id="JBHGPK010000005">
    <property type="protein sequence ID" value="MFC2251071.1"/>
    <property type="molecule type" value="Genomic_DNA"/>
</dbReference>
<feature type="domain" description="ABC transporter" evidence="6">
    <location>
        <begin position="276"/>
        <end position="516"/>
    </location>
</feature>
<dbReference type="Pfam" id="PF00005">
    <property type="entry name" value="ABC_tran"/>
    <property type="match status" value="2"/>
</dbReference>
<organism evidence="7 8">
    <name type="scientific">Labrys neptuniae</name>
    <dbReference type="NCBI Taxonomy" id="376174"/>
    <lineage>
        <taxon>Bacteria</taxon>
        <taxon>Pseudomonadati</taxon>
        <taxon>Pseudomonadota</taxon>
        <taxon>Alphaproteobacteria</taxon>
        <taxon>Hyphomicrobiales</taxon>
        <taxon>Xanthobacteraceae</taxon>
        <taxon>Labrys</taxon>
    </lineage>
</organism>
<dbReference type="NCBIfam" id="NF007739">
    <property type="entry name" value="PRK10419.1"/>
    <property type="match status" value="2"/>
</dbReference>
<feature type="domain" description="ABC transporter" evidence="6">
    <location>
        <begin position="8"/>
        <end position="256"/>
    </location>
</feature>